<dbReference type="AlphaFoldDB" id="A0A3E4YMU1"/>
<dbReference type="RefSeq" id="WP_117718330.1">
    <property type="nucleotide sequence ID" value="NZ_QSTP01000001.1"/>
</dbReference>
<sequence>MKAYYTRRFTALDKFEGIVDKIAIYDRLGNIKSIHTIQVDKNGYEYYEVDNPFDENGLFTDKIKDAILCIRNGYADCIVKSNFLNMLILHKYIDENYGKPLRDKTIEGFKNTKFAYAIKLTFYNSFTNDGLYLSNNNNNLLFFYDKNKIMTFDNIEDAKKYRLNLFNIAQNYFNEYIASGKNETYLKNFDETSVIKYMFRDLRKNRDTFDLDIVQVIK</sequence>
<accession>A0A3E4YMU1</accession>
<reference evidence="1 2" key="1">
    <citation type="submission" date="2018-08" db="EMBL/GenBank/DDBJ databases">
        <title>A genome reference for cultivated species of the human gut microbiota.</title>
        <authorList>
            <person name="Zou Y."/>
            <person name="Xue W."/>
            <person name="Luo G."/>
        </authorList>
    </citation>
    <scope>NUCLEOTIDE SEQUENCE [LARGE SCALE GENOMIC DNA]</scope>
    <source>
        <strain evidence="1 2">OM07-13</strain>
    </source>
</reference>
<evidence type="ECO:0000313" key="1">
    <source>
        <dbReference type="EMBL" id="RGM75574.1"/>
    </source>
</evidence>
<dbReference type="EMBL" id="QSTP01000001">
    <property type="protein sequence ID" value="RGM75574.1"/>
    <property type="molecule type" value="Genomic_DNA"/>
</dbReference>
<evidence type="ECO:0000313" key="2">
    <source>
        <dbReference type="Proteomes" id="UP000260758"/>
    </source>
</evidence>
<proteinExistence type="predicted"/>
<organism evidence="1 2">
    <name type="scientific">Agathobacter rectalis</name>
    <dbReference type="NCBI Taxonomy" id="39491"/>
    <lineage>
        <taxon>Bacteria</taxon>
        <taxon>Bacillati</taxon>
        <taxon>Bacillota</taxon>
        <taxon>Clostridia</taxon>
        <taxon>Lachnospirales</taxon>
        <taxon>Lachnospiraceae</taxon>
        <taxon>Agathobacter</taxon>
    </lineage>
</organism>
<dbReference type="Proteomes" id="UP000260758">
    <property type="component" value="Unassembled WGS sequence"/>
</dbReference>
<comment type="caution">
    <text evidence="1">The sequence shown here is derived from an EMBL/GenBank/DDBJ whole genome shotgun (WGS) entry which is preliminary data.</text>
</comment>
<gene>
    <name evidence="1" type="ORF">DXB99_03330</name>
</gene>
<name>A0A3E4YMU1_9FIRM</name>
<protein>
    <submittedName>
        <fullName evidence="1">Uncharacterized protein</fullName>
    </submittedName>
</protein>